<protein>
    <recommendedName>
        <fullName evidence="6">Exodeoxyribonuclease 7 small subunit</fullName>
        <ecNumber evidence="6">3.1.11.6</ecNumber>
    </recommendedName>
    <alternativeName>
        <fullName evidence="6">Exodeoxyribonuclease VII small subunit</fullName>
        <shortName evidence="6">Exonuclease VII small subunit</shortName>
    </alternativeName>
</protein>
<dbReference type="NCBIfam" id="TIGR01280">
    <property type="entry name" value="xseB"/>
    <property type="match status" value="1"/>
</dbReference>
<name>A0A2A5B6X1_9GAMM</name>
<keyword evidence="2 6" id="KW-0963">Cytoplasm</keyword>
<dbReference type="NCBIfam" id="NF002140">
    <property type="entry name" value="PRK00977.1-4"/>
    <property type="match status" value="1"/>
</dbReference>
<keyword evidence="4 6" id="KW-0378">Hydrolase</keyword>
<accession>A0A2A5B6X1</accession>
<keyword evidence="3 6" id="KW-0540">Nuclease</keyword>
<dbReference type="PANTHER" id="PTHR34137">
    <property type="entry name" value="EXODEOXYRIBONUCLEASE 7 SMALL SUBUNIT"/>
    <property type="match status" value="1"/>
</dbReference>
<feature type="coiled-coil region" evidence="7">
    <location>
        <begin position="46"/>
        <end position="73"/>
    </location>
</feature>
<dbReference type="Proteomes" id="UP000218327">
    <property type="component" value="Unassembled WGS sequence"/>
</dbReference>
<keyword evidence="7" id="KW-0175">Coiled coil</keyword>
<evidence type="ECO:0000256" key="5">
    <source>
        <dbReference type="ARBA" id="ARBA00022839"/>
    </source>
</evidence>
<dbReference type="GO" id="GO:0005829">
    <property type="term" value="C:cytosol"/>
    <property type="evidence" value="ECO:0007669"/>
    <property type="project" value="TreeGrafter"/>
</dbReference>
<evidence type="ECO:0000256" key="2">
    <source>
        <dbReference type="ARBA" id="ARBA00022490"/>
    </source>
</evidence>
<comment type="caution">
    <text evidence="8">The sequence shown here is derived from an EMBL/GenBank/DDBJ whole genome shotgun (WGS) entry which is preliminary data.</text>
</comment>
<dbReference type="GO" id="GO:0009318">
    <property type="term" value="C:exodeoxyribonuclease VII complex"/>
    <property type="evidence" value="ECO:0007669"/>
    <property type="project" value="UniProtKB-UniRule"/>
</dbReference>
<gene>
    <name evidence="6" type="primary">xseB</name>
    <name evidence="8" type="ORF">COA96_04365</name>
</gene>
<evidence type="ECO:0000256" key="7">
    <source>
        <dbReference type="SAM" id="Coils"/>
    </source>
</evidence>
<dbReference type="Gene3D" id="1.10.287.1040">
    <property type="entry name" value="Exonuclease VII, small subunit"/>
    <property type="match status" value="1"/>
</dbReference>
<dbReference type="EC" id="3.1.11.6" evidence="6"/>
<dbReference type="GO" id="GO:0008855">
    <property type="term" value="F:exodeoxyribonuclease VII activity"/>
    <property type="evidence" value="ECO:0007669"/>
    <property type="project" value="UniProtKB-UniRule"/>
</dbReference>
<dbReference type="PANTHER" id="PTHR34137:SF1">
    <property type="entry name" value="EXODEOXYRIBONUCLEASE 7 SMALL SUBUNIT"/>
    <property type="match status" value="1"/>
</dbReference>
<dbReference type="SUPFAM" id="SSF116842">
    <property type="entry name" value="XseB-like"/>
    <property type="match status" value="1"/>
</dbReference>
<dbReference type="GO" id="GO:0006308">
    <property type="term" value="P:DNA catabolic process"/>
    <property type="evidence" value="ECO:0007669"/>
    <property type="project" value="UniProtKB-UniRule"/>
</dbReference>
<evidence type="ECO:0000256" key="3">
    <source>
        <dbReference type="ARBA" id="ARBA00022722"/>
    </source>
</evidence>
<evidence type="ECO:0000256" key="4">
    <source>
        <dbReference type="ARBA" id="ARBA00022801"/>
    </source>
</evidence>
<dbReference type="EMBL" id="NVVJ01000009">
    <property type="protein sequence ID" value="PCJ26868.1"/>
    <property type="molecule type" value="Genomic_DNA"/>
</dbReference>
<dbReference type="Pfam" id="PF02609">
    <property type="entry name" value="Exonuc_VII_S"/>
    <property type="match status" value="1"/>
</dbReference>
<evidence type="ECO:0000313" key="9">
    <source>
        <dbReference type="Proteomes" id="UP000218327"/>
    </source>
</evidence>
<comment type="function">
    <text evidence="6">Bidirectionally degrades single-stranded DNA into large acid-insoluble oligonucleotides, which are then degraded further into small acid-soluble oligonucleotides.</text>
</comment>
<evidence type="ECO:0000313" key="8">
    <source>
        <dbReference type="EMBL" id="PCJ26868.1"/>
    </source>
</evidence>
<comment type="catalytic activity">
    <reaction evidence="6">
        <text>Exonucleolytic cleavage in either 5'- to 3'- or 3'- to 5'-direction to yield nucleoside 5'-phosphates.</text>
        <dbReference type="EC" id="3.1.11.6"/>
    </reaction>
</comment>
<dbReference type="InterPro" id="IPR037004">
    <property type="entry name" value="Exonuc_VII_ssu_sf"/>
</dbReference>
<evidence type="ECO:0000256" key="6">
    <source>
        <dbReference type="HAMAP-Rule" id="MF_00337"/>
    </source>
</evidence>
<sequence>MTKKKTTSFDFEKALENLEELVTAMEEGDLSLEESLQAFEQGIKLTRECQNALKKAEQKVQILINDNGDTEELNVEDVED</sequence>
<dbReference type="HAMAP" id="MF_00337">
    <property type="entry name" value="Exonuc_7_S"/>
    <property type="match status" value="1"/>
</dbReference>
<dbReference type="PIRSF" id="PIRSF006488">
    <property type="entry name" value="Exonuc_VII_S"/>
    <property type="match status" value="1"/>
</dbReference>
<evidence type="ECO:0000256" key="1">
    <source>
        <dbReference type="ARBA" id="ARBA00009998"/>
    </source>
</evidence>
<comment type="subcellular location">
    <subcellularLocation>
        <location evidence="6">Cytoplasm</location>
    </subcellularLocation>
</comment>
<comment type="similarity">
    <text evidence="1 6">Belongs to the XseB family.</text>
</comment>
<comment type="subunit">
    <text evidence="6">Heterooligomer composed of large and small subunits.</text>
</comment>
<keyword evidence="5 6" id="KW-0269">Exonuclease</keyword>
<proteinExistence type="inferred from homology"/>
<dbReference type="AlphaFoldDB" id="A0A2A5B6X1"/>
<organism evidence="8 9">
    <name type="scientific">SAR86 cluster bacterium</name>
    <dbReference type="NCBI Taxonomy" id="2030880"/>
    <lineage>
        <taxon>Bacteria</taxon>
        <taxon>Pseudomonadati</taxon>
        <taxon>Pseudomonadota</taxon>
        <taxon>Gammaproteobacteria</taxon>
        <taxon>SAR86 cluster</taxon>
    </lineage>
</organism>
<reference evidence="9" key="1">
    <citation type="submission" date="2017-08" db="EMBL/GenBank/DDBJ databases">
        <title>A dynamic microbial community with high functional redundancy inhabits the cold, oxic subseafloor aquifer.</title>
        <authorList>
            <person name="Tully B.J."/>
            <person name="Wheat C.G."/>
            <person name="Glazer B.T."/>
            <person name="Huber J.A."/>
        </authorList>
    </citation>
    <scope>NUCLEOTIDE SEQUENCE [LARGE SCALE GENOMIC DNA]</scope>
</reference>
<dbReference type="InterPro" id="IPR003761">
    <property type="entry name" value="Exonuc_VII_S"/>
</dbReference>